<keyword evidence="5 11" id="KW-0732">Signal</keyword>
<dbReference type="GO" id="GO:0005886">
    <property type="term" value="C:plasma membrane"/>
    <property type="evidence" value="ECO:0007669"/>
    <property type="project" value="TreeGrafter"/>
</dbReference>
<name>A0AAV2NNP3_9HYME</name>
<dbReference type="AlphaFoldDB" id="A0AAV2NNP3"/>
<keyword evidence="8 10" id="KW-0472">Membrane</keyword>
<dbReference type="Pfam" id="PF05450">
    <property type="entry name" value="Nicastrin"/>
    <property type="match status" value="1"/>
</dbReference>
<evidence type="ECO:0000256" key="8">
    <source>
        <dbReference type="ARBA" id="ARBA00023136"/>
    </source>
</evidence>
<dbReference type="Pfam" id="PF18266">
    <property type="entry name" value="Ncstrn_small"/>
    <property type="match status" value="1"/>
</dbReference>
<dbReference type="PANTHER" id="PTHR21092">
    <property type="entry name" value="NICASTRIN"/>
    <property type="match status" value="1"/>
</dbReference>
<dbReference type="GO" id="GO:0007219">
    <property type="term" value="P:Notch signaling pathway"/>
    <property type="evidence" value="ECO:0007669"/>
    <property type="project" value="UniProtKB-KW"/>
</dbReference>
<keyword evidence="4 10" id="KW-0812">Transmembrane</keyword>
<dbReference type="Gene3D" id="3.40.630.10">
    <property type="entry name" value="Zn peptidases"/>
    <property type="match status" value="1"/>
</dbReference>
<evidence type="ECO:0000256" key="3">
    <source>
        <dbReference type="ARBA" id="ARBA00015303"/>
    </source>
</evidence>
<evidence type="ECO:0000313" key="13">
    <source>
        <dbReference type="EMBL" id="CAL1681356.1"/>
    </source>
</evidence>
<evidence type="ECO:0000256" key="9">
    <source>
        <dbReference type="ARBA" id="ARBA00023180"/>
    </source>
</evidence>
<comment type="similarity">
    <text evidence="2">Belongs to the nicastrin family.</text>
</comment>
<reference evidence="13" key="1">
    <citation type="submission" date="2024-04" db="EMBL/GenBank/DDBJ databases">
        <authorList>
            <consortium name="Molecular Ecology Group"/>
        </authorList>
    </citation>
    <scope>NUCLEOTIDE SEQUENCE</scope>
</reference>
<keyword evidence="7 10" id="KW-1133">Transmembrane helix</keyword>
<dbReference type="InterPro" id="IPR041084">
    <property type="entry name" value="Ncstrn_small"/>
</dbReference>
<proteinExistence type="inferred from homology"/>
<evidence type="ECO:0000313" key="14">
    <source>
        <dbReference type="Proteomes" id="UP001497644"/>
    </source>
</evidence>
<organism evidence="13 14">
    <name type="scientific">Lasius platythorax</name>
    <dbReference type="NCBI Taxonomy" id="488582"/>
    <lineage>
        <taxon>Eukaryota</taxon>
        <taxon>Metazoa</taxon>
        <taxon>Ecdysozoa</taxon>
        <taxon>Arthropoda</taxon>
        <taxon>Hexapoda</taxon>
        <taxon>Insecta</taxon>
        <taxon>Pterygota</taxon>
        <taxon>Neoptera</taxon>
        <taxon>Endopterygota</taxon>
        <taxon>Hymenoptera</taxon>
        <taxon>Apocrita</taxon>
        <taxon>Aculeata</taxon>
        <taxon>Formicoidea</taxon>
        <taxon>Formicidae</taxon>
        <taxon>Formicinae</taxon>
        <taxon>Lasius</taxon>
        <taxon>Lasius</taxon>
    </lineage>
</organism>
<feature type="signal peptide" evidence="11">
    <location>
        <begin position="1"/>
        <end position="20"/>
    </location>
</feature>
<evidence type="ECO:0000256" key="7">
    <source>
        <dbReference type="ARBA" id="ARBA00022989"/>
    </source>
</evidence>
<gene>
    <name evidence="13" type="ORF">LPLAT_LOCUS7401</name>
</gene>
<feature type="domain" description="Nicastrin small lobe" evidence="12">
    <location>
        <begin position="36"/>
        <end position="202"/>
    </location>
</feature>
<protein>
    <recommendedName>
        <fullName evidence="3">Nicastrin</fullName>
    </recommendedName>
</protein>
<evidence type="ECO:0000256" key="5">
    <source>
        <dbReference type="ARBA" id="ARBA00022729"/>
    </source>
</evidence>
<feature type="transmembrane region" description="Helical" evidence="10">
    <location>
        <begin position="610"/>
        <end position="630"/>
    </location>
</feature>
<evidence type="ECO:0000256" key="11">
    <source>
        <dbReference type="SAM" id="SignalP"/>
    </source>
</evidence>
<dbReference type="EMBL" id="OZ034826">
    <property type="protein sequence ID" value="CAL1681356.1"/>
    <property type="molecule type" value="Genomic_DNA"/>
</dbReference>
<evidence type="ECO:0000256" key="6">
    <source>
        <dbReference type="ARBA" id="ARBA00022976"/>
    </source>
</evidence>
<keyword evidence="9" id="KW-0325">Glycoprotein</keyword>
<keyword evidence="6" id="KW-0914">Notch signaling pathway</keyword>
<accession>A0AAV2NNP3</accession>
<dbReference type="InterPro" id="IPR008710">
    <property type="entry name" value="Nicastrin"/>
</dbReference>
<evidence type="ECO:0000256" key="4">
    <source>
        <dbReference type="ARBA" id="ARBA00022692"/>
    </source>
</evidence>
<dbReference type="GO" id="GO:0016485">
    <property type="term" value="P:protein processing"/>
    <property type="evidence" value="ECO:0007669"/>
    <property type="project" value="InterPro"/>
</dbReference>
<evidence type="ECO:0000256" key="1">
    <source>
        <dbReference type="ARBA" id="ARBA00004479"/>
    </source>
</evidence>
<evidence type="ECO:0000256" key="10">
    <source>
        <dbReference type="SAM" id="Phobius"/>
    </source>
</evidence>
<dbReference type="GO" id="GO:0007220">
    <property type="term" value="P:Notch receptor processing"/>
    <property type="evidence" value="ECO:0007669"/>
    <property type="project" value="TreeGrafter"/>
</dbReference>
<dbReference type="SUPFAM" id="SSF53187">
    <property type="entry name" value="Zn-dependent exopeptidases"/>
    <property type="match status" value="1"/>
</dbReference>
<dbReference type="Proteomes" id="UP001497644">
    <property type="component" value="Chromosome 3"/>
</dbReference>
<dbReference type="PANTHER" id="PTHR21092:SF0">
    <property type="entry name" value="NICASTRIN"/>
    <property type="match status" value="1"/>
</dbReference>
<sequence>MAMEMWKYILALIIVNSVATERIKDMIYMPLEGVAACFRRHNGTHQFGCSSSRSGSVGVVHLIEVDNDITWIERNATAGPYTVVLPFEMFTRNTLVRLRNTDNINGVLLTKNTSHERPSKYSPEDKCPNRYSGYKKCNDMKPWNPFGSALLMEDWPFPMFYTQNQTALEAIRSCFQTHNAHDLETQYQRSLCAIEMKSFMYAAVNSESCIKRTDFKLNFNPTQFCDPLGDRNIHWPLAPLDENNNTVIMVTARLDASSLFDGISPGAGNVVTGLVTLLATAYYLNHLNATVDKTNVVFSLLNGEAFDYIGSSRMVYDLKQNNFNALGGINLNIDDIKSVIEFGQLDREEIFLHSNGEDGDTINRLQKALNVSNDNVLNGSVPPTSVQSFLEAKPNLTTVVISNHGVRFKNRYYNGILDDADSLGFNRNDTRSALASDLAKIALQVANELYRMVTGKQDPQPADLPISLENLTAEMLDCYLENAKCTLFRASSAPSAKLINQVLTLYVGVHRAPNPATYLTGQLLAFLTGEKLFEMNETTCHENRLVWMSGTNFTGLCINSTVNYSAAISPAFIIDGYDMKSGIYSTWTESIWQTLSVRMFLKPSAATERFSMILGSLIAGTSFVLVWFINNRADVLFNSRRTVDC</sequence>
<comment type="subcellular location">
    <subcellularLocation>
        <location evidence="1">Membrane</location>
        <topology evidence="1">Single-pass type I membrane protein</topology>
    </subcellularLocation>
</comment>
<evidence type="ECO:0000259" key="12">
    <source>
        <dbReference type="Pfam" id="PF18266"/>
    </source>
</evidence>
<evidence type="ECO:0000256" key="2">
    <source>
        <dbReference type="ARBA" id="ARBA00007717"/>
    </source>
</evidence>
<feature type="chain" id="PRO_5043674070" description="Nicastrin" evidence="11">
    <location>
        <begin position="21"/>
        <end position="645"/>
    </location>
</feature>
<keyword evidence="14" id="KW-1185">Reference proteome</keyword>